<evidence type="ECO:0000313" key="2">
    <source>
        <dbReference type="EMBL" id="WOT05715.1"/>
    </source>
</evidence>
<protein>
    <submittedName>
        <fullName evidence="2">GGDEF domain-containing protein</fullName>
    </submittedName>
</protein>
<dbReference type="RefSeq" id="WP_310469976.1">
    <property type="nucleotide sequence ID" value="NZ_CP136522.1"/>
</dbReference>
<dbReference type="Proteomes" id="UP001529491">
    <property type="component" value="Chromosome"/>
</dbReference>
<evidence type="ECO:0000313" key="3">
    <source>
        <dbReference type="Proteomes" id="UP001529491"/>
    </source>
</evidence>
<dbReference type="SUPFAM" id="SSF55073">
    <property type="entry name" value="Nucleotide cyclase"/>
    <property type="match status" value="1"/>
</dbReference>
<dbReference type="EMBL" id="CP136522">
    <property type="protein sequence ID" value="WOT05715.1"/>
    <property type="molecule type" value="Genomic_DNA"/>
</dbReference>
<reference evidence="2 3" key="1">
    <citation type="submission" date="2023-10" db="EMBL/GenBank/DDBJ databases">
        <title>Complete genome sequence of Shewanella sp. DAU334.</title>
        <authorList>
            <person name="Lee Y.-S."/>
            <person name="Jeong H.-R."/>
            <person name="Hwang E.-J."/>
            <person name="Choi Y.-L."/>
            <person name="Kim G.-D."/>
        </authorList>
    </citation>
    <scope>NUCLEOTIDE SEQUENCE [LARGE SCALE GENOMIC DNA]</scope>
    <source>
        <strain evidence="2 3">DAU334</strain>
    </source>
</reference>
<sequence length="314" mass="35072">MLAPNINHNNWLTEHDHPAVSLPKWQQQVEILCDLYHAKNALIVQCTEQSAQIVCINKPTDSGLKVGLQLDNSSLINAVIASSSFGTNTFSTTEFEDAFSCFAQVLTLQLSWPDGRVFGCILIGDPNTAQASAASLMVIESVRSLVQSELKHVYLMQQLQRLRFQDETTQMLNPYGFSLMAPRQLSLSRRFGSHAGFLVLEMLDNPHLRTAPLSQAQKARLLARIIAESLREADMSARIDENQFIILAFIDSELNLETLITRLKKKISKEASKISIIVGKSFFTPDAQQSLVPMQQAAENDLEQQRAQLATKPY</sequence>
<organism evidence="2 3">
    <name type="scientific">Shewanella youngdeokensis</name>
    <dbReference type="NCBI Taxonomy" id="2999068"/>
    <lineage>
        <taxon>Bacteria</taxon>
        <taxon>Pseudomonadati</taxon>
        <taxon>Pseudomonadota</taxon>
        <taxon>Gammaproteobacteria</taxon>
        <taxon>Alteromonadales</taxon>
        <taxon>Shewanellaceae</taxon>
        <taxon>Shewanella</taxon>
    </lineage>
</organism>
<dbReference type="InterPro" id="IPR043128">
    <property type="entry name" value="Rev_trsase/Diguanyl_cyclase"/>
</dbReference>
<dbReference type="InterPro" id="IPR029787">
    <property type="entry name" value="Nucleotide_cyclase"/>
</dbReference>
<name>A0ABZ0JZI5_9GAMM</name>
<gene>
    <name evidence="2" type="ORF">RGE70_02475</name>
</gene>
<feature type="domain" description="GGDEF" evidence="1">
    <location>
        <begin position="196"/>
        <end position="314"/>
    </location>
</feature>
<proteinExistence type="predicted"/>
<evidence type="ECO:0000259" key="1">
    <source>
        <dbReference type="PROSITE" id="PS50887"/>
    </source>
</evidence>
<dbReference type="PROSITE" id="PS50887">
    <property type="entry name" value="GGDEF"/>
    <property type="match status" value="1"/>
</dbReference>
<accession>A0ABZ0JZI5</accession>
<dbReference type="InterPro" id="IPR000160">
    <property type="entry name" value="GGDEF_dom"/>
</dbReference>
<keyword evidence="3" id="KW-1185">Reference proteome</keyword>
<dbReference type="Gene3D" id="3.30.70.270">
    <property type="match status" value="1"/>
</dbReference>